<gene>
    <name evidence="3" type="primary">rpe_2</name>
    <name evidence="3" type="ORF">NCTC10801_00766</name>
</gene>
<dbReference type="EC" id="5.1.3.1" evidence="3"/>
<evidence type="ECO:0000313" key="3">
    <source>
        <dbReference type="EMBL" id="SUT89055.1"/>
    </source>
</evidence>
<dbReference type="PANTHER" id="PTHR11749">
    <property type="entry name" value="RIBULOSE-5-PHOSPHATE-3-EPIMERASE"/>
    <property type="match status" value="1"/>
</dbReference>
<keyword evidence="1" id="KW-0479">Metal-binding</keyword>
<dbReference type="Proteomes" id="UP000254649">
    <property type="component" value="Unassembled WGS sequence"/>
</dbReference>
<reference evidence="3 4" key="1">
    <citation type="submission" date="2018-06" db="EMBL/GenBank/DDBJ databases">
        <authorList>
            <consortium name="Pathogen Informatics"/>
            <person name="Doyle S."/>
        </authorList>
    </citation>
    <scope>NUCLEOTIDE SEQUENCE [LARGE SCALE GENOMIC DNA]</scope>
    <source>
        <strain evidence="3 4">NCTC10801</strain>
    </source>
</reference>
<dbReference type="Gene3D" id="3.20.20.70">
    <property type="entry name" value="Aldolase class I"/>
    <property type="match status" value="1"/>
</dbReference>
<dbReference type="InterPro" id="IPR013785">
    <property type="entry name" value="Aldolase_TIM"/>
</dbReference>
<keyword evidence="4" id="KW-1185">Reference proteome</keyword>
<dbReference type="InterPro" id="IPR000056">
    <property type="entry name" value="Ribul_P_3_epim-like"/>
</dbReference>
<dbReference type="NCBIfam" id="NF005986">
    <property type="entry name" value="PRK08091.1"/>
    <property type="match status" value="1"/>
</dbReference>
<proteinExistence type="predicted"/>
<dbReference type="InterPro" id="IPR011060">
    <property type="entry name" value="RibuloseP-bd_barrel"/>
</dbReference>
<accession>A0A380TQ43</accession>
<keyword evidence="2 3" id="KW-0413">Isomerase</keyword>
<dbReference type="Pfam" id="PF00834">
    <property type="entry name" value="Ribul_P_3_epim"/>
    <property type="match status" value="1"/>
</dbReference>
<dbReference type="OrthoDB" id="5676666at2"/>
<dbReference type="GO" id="GO:0004750">
    <property type="term" value="F:D-ribulose-phosphate 3-epimerase activity"/>
    <property type="evidence" value="ECO:0007669"/>
    <property type="project" value="UniProtKB-EC"/>
</dbReference>
<evidence type="ECO:0000313" key="4">
    <source>
        <dbReference type="Proteomes" id="UP000254649"/>
    </source>
</evidence>
<organism evidence="3 4">
    <name type="scientific">[Actinobacillus] rossii</name>
    <dbReference type="NCBI Taxonomy" id="123820"/>
    <lineage>
        <taxon>Bacteria</taxon>
        <taxon>Pseudomonadati</taxon>
        <taxon>Pseudomonadota</taxon>
        <taxon>Gammaproteobacteria</taxon>
        <taxon>Pasteurellales</taxon>
        <taxon>Pasteurellaceae</taxon>
    </lineage>
</organism>
<evidence type="ECO:0000256" key="2">
    <source>
        <dbReference type="ARBA" id="ARBA00023235"/>
    </source>
</evidence>
<dbReference type="GO" id="GO:0046872">
    <property type="term" value="F:metal ion binding"/>
    <property type="evidence" value="ECO:0007669"/>
    <property type="project" value="UniProtKB-KW"/>
</dbReference>
<name>A0A380TQ43_9PAST</name>
<protein>
    <submittedName>
        <fullName evidence="3">D-ribulose-phosphate-3 epimerase</fullName>
        <ecNumber evidence="3">5.1.3.1</ecNumber>
    </submittedName>
</protein>
<evidence type="ECO:0000256" key="1">
    <source>
        <dbReference type="ARBA" id="ARBA00022723"/>
    </source>
</evidence>
<sequence>MNNDLLIQELKQQNLSVGILASPWLEFNQVLNILKTHKLNILHFDVADGNFSPLFTVGSIAIKQFSQDYFKDIHLMVNNQQGVVEDCIRNGANLITLQLENRIYLRETLQWIRTQYNTYKSNEYSVLAGLSLFPETELSLLGEYIDDVDVIQLLTLNPISGKKFDVKIISNRIQELWSIFGDELDNKIISVDGAMTLEMANYLSENCRVNWFVSGSALFKADLSYNLQSWEKVKNNFH</sequence>
<dbReference type="GO" id="GO:0005975">
    <property type="term" value="P:carbohydrate metabolic process"/>
    <property type="evidence" value="ECO:0007669"/>
    <property type="project" value="InterPro"/>
</dbReference>
<dbReference type="AlphaFoldDB" id="A0A380TQ43"/>
<dbReference type="SUPFAM" id="SSF51366">
    <property type="entry name" value="Ribulose-phoshate binding barrel"/>
    <property type="match status" value="1"/>
</dbReference>
<dbReference type="EMBL" id="UFRQ01000003">
    <property type="protein sequence ID" value="SUT89055.1"/>
    <property type="molecule type" value="Genomic_DNA"/>
</dbReference>